<feature type="compositionally biased region" description="Low complexity" evidence="4">
    <location>
        <begin position="186"/>
        <end position="202"/>
    </location>
</feature>
<evidence type="ECO:0000313" key="6">
    <source>
        <dbReference type="Proteomes" id="UP001231189"/>
    </source>
</evidence>
<keyword evidence="1" id="KW-0677">Repeat</keyword>
<accession>A0AAD8WS96</accession>
<dbReference type="NCBIfam" id="TIGR00756">
    <property type="entry name" value="PPR"/>
    <property type="match status" value="2"/>
</dbReference>
<evidence type="ECO:0000256" key="3">
    <source>
        <dbReference type="PROSITE-ProRule" id="PRU00708"/>
    </source>
</evidence>
<evidence type="ECO:0008006" key="7">
    <source>
        <dbReference type="Google" id="ProtNLM"/>
    </source>
</evidence>
<evidence type="ECO:0000256" key="2">
    <source>
        <dbReference type="ARBA" id="ARBA00022946"/>
    </source>
</evidence>
<feature type="region of interest" description="Disordered" evidence="4">
    <location>
        <begin position="181"/>
        <end position="246"/>
    </location>
</feature>
<name>A0AAD8WS96_LOLMU</name>
<feature type="compositionally biased region" description="Pro residues" evidence="4">
    <location>
        <begin position="13"/>
        <end position="23"/>
    </location>
</feature>
<comment type="caution">
    <text evidence="5">The sequence shown here is derived from an EMBL/GenBank/DDBJ whole genome shotgun (WGS) entry which is preliminary data.</text>
</comment>
<sequence length="290" mass="31664">MSVAQPPLATALPPTPDSPPPLTPAETKLLDTLHAAIVDHSRANPSTTLPASPLFEPLPTFSSTLANLLPSPPAPHLPLHLLSRLLALRRGVPFPEALTFFHHAVPSLPADSLPAFYAAMINLLAKHHHFPLARDLLDEMRSRSIPVSSHLILALIRRYVRADMPSEAAELFRRMEDYGAGPPTPRWRSPPSSGRSPGSGWPARRRRSSTATSPSSRRTSYSTRPWCTRRAARGVSTRHLGRAPLQGNWGRAPTFCTPGTKAPKRVNVRVDCGGAGARVPHQRWIRGIAF</sequence>
<dbReference type="Proteomes" id="UP001231189">
    <property type="component" value="Unassembled WGS sequence"/>
</dbReference>
<gene>
    <name evidence="5" type="ORF">QYE76_039542</name>
</gene>
<feature type="compositionally biased region" description="Low complexity" evidence="4">
    <location>
        <begin position="1"/>
        <end position="12"/>
    </location>
</feature>
<evidence type="ECO:0000256" key="4">
    <source>
        <dbReference type="SAM" id="MobiDB-lite"/>
    </source>
</evidence>
<feature type="region of interest" description="Disordered" evidence="4">
    <location>
        <begin position="1"/>
        <end position="23"/>
    </location>
</feature>
<dbReference type="InterPro" id="IPR011990">
    <property type="entry name" value="TPR-like_helical_dom_sf"/>
</dbReference>
<dbReference type="Pfam" id="PF01535">
    <property type="entry name" value="PPR"/>
    <property type="match status" value="2"/>
</dbReference>
<evidence type="ECO:0000256" key="1">
    <source>
        <dbReference type="ARBA" id="ARBA00022737"/>
    </source>
</evidence>
<reference evidence="5" key="1">
    <citation type="submission" date="2023-07" db="EMBL/GenBank/DDBJ databases">
        <title>A chromosome-level genome assembly of Lolium multiflorum.</title>
        <authorList>
            <person name="Chen Y."/>
            <person name="Copetti D."/>
            <person name="Kolliker R."/>
            <person name="Studer B."/>
        </authorList>
    </citation>
    <scope>NUCLEOTIDE SEQUENCE</scope>
    <source>
        <strain evidence="5">02402/16</strain>
        <tissue evidence="5">Leaf</tissue>
    </source>
</reference>
<dbReference type="EMBL" id="JAUUTY010000002">
    <property type="protein sequence ID" value="KAK1678694.1"/>
    <property type="molecule type" value="Genomic_DNA"/>
</dbReference>
<dbReference type="PROSITE" id="PS51375">
    <property type="entry name" value="PPR"/>
    <property type="match status" value="1"/>
</dbReference>
<evidence type="ECO:0000313" key="5">
    <source>
        <dbReference type="EMBL" id="KAK1678694.1"/>
    </source>
</evidence>
<proteinExistence type="predicted"/>
<dbReference type="InterPro" id="IPR002885">
    <property type="entry name" value="PPR_rpt"/>
</dbReference>
<feature type="repeat" description="PPR" evidence="3">
    <location>
        <begin position="148"/>
        <end position="182"/>
    </location>
</feature>
<protein>
    <recommendedName>
        <fullName evidence="7">Pentatricopeptide repeat-containing protein</fullName>
    </recommendedName>
</protein>
<dbReference type="Gene3D" id="1.25.40.10">
    <property type="entry name" value="Tetratricopeptide repeat domain"/>
    <property type="match status" value="1"/>
</dbReference>
<dbReference type="AlphaFoldDB" id="A0AAD8WS96"/>
<keyword evidence="2" id="KW-0809">Transit peptide</keyword>
<feature type="compositionally biased region" description="Low complexity" evidence="4">
    <location>
        <begin position="209"/>
        <end position="225"/>
    </location>
</feature>
<keyword evidence="6" id="KW-1185">Reference proteome</keyword>
<organism evidence="5 6">
    <name type="scientific">Lolium multiflorum</name>
    <name type="common">Italian ryegrass</name>
    <name type="synonym">Lolium perenne subsp. multiflorum</name>
    <dbReference type="NCBI Taxonomy" id="4521"/>
    <lineage>
        <taxon>Eukaryota</taxon>
        <taxon>Viridiplantae</taxon>
        <taxon>Streptophyta</taxon>
        <taxon>Embryophyta</taxon>
        <taxon>Tracheophyta</taxon>
        <taxon>Spermatophyta</taxon>
        <taxon>Magnoliopsida</taxon>
        <taxon>Liliopsida</taxon>
        <taxon>Poales</taxon>
        <taxon>Poaceae</taxon>
        <taxon>BOP clade</taxon>
        <taxon>Pooideae</taxon>
        <taxon>Poodae</taxon>
        <taxon>Poeae</taxon>
        <taxon>Poeae Chloroplast Group 2 (Poeae type)</taxon>
        <taxon>Loliodinae</taxon>
        <taxon>Loliinae</taxon>
        <taxon>Lolium</taxon>
    </lineage>
</organism>